<dbReference type="SUPFAM" id="SSF53756">
    <property type="entry name" value="UDP-Glycosyltransferase/glycogen phosphorylase"/>
    <property type="match status" value="1"/>
</dbReference>
<dbReference type="CDD" id="cd03809">
    <property type="entry name" value="GT4_MtfB-like"/>
    <property type="match status" value="1"/>
</dbReference>
<name>A0A5C6LY50_9BACT</name>
<feature type="domain" description="Glycosyltransferase subfamily 4-like N-terminal" evidence="3">
    <location>
        <begin position="71"/>
        <end position="163"/>
    </location>
</feature>
<feature type="domain" description="Glycosyl transferase family 1" evidence="2">
    <location>
        <begin position="174"/>
        <end position="289"/>
    </location>
</feature>
<keyword evidence="1 4" id="KW-0808">Transferase</keyword>
<evidence type="ECO:0000259" key="3">
    <source>
        <dbReference type="Pfam" id="PF13439"/>
    </source>
</evidence>
<reference evidence="4 5" key="1">
    <citation type="submission" date="2019-08" db="EMBL/GenBank/DDBJ databases">
        <title>Whole genome sequencing of chitin degrading bacteria Chitinophaga pinensis YS16.</title>
        <authorList>
            <person name="Singh R.P."/>
            <person name="Manchanda G."/>
            <person name="Maurya I.K."/>
            <person name="Joshi N.K."/>
            <person name="Srivastava A.K."/>
        </authorList>
    </citation>
    <scope>NUCLEOTIDE SEQUENCE [LARGE SCALE GENOMIC DNA]</scope>
    <source>
        <strain evidence="4 5">YS-16</strain>
    </source>
</reference>
<dbReference type="Pfam" id="PF00534">
    <property type="entry name" value="Glycos_transf_1"/>
    <property type="match status" value="1"/>
</dbReference>
<dbReference type="Pfam" id="PF13439">
    <property type="entry name" value="Glyco_transf_4"/>
    <property type="match status" value="1"/>
</dbReference>
<dbReference type="InterPro" id="IPR001296">
    <property type="entry name" value="Glyco_trans_1"/>
</dbReference>
<proteinExistence type="predicted"/>
<sequence length="349" mass="39960">MHHILFDCEMMKYANTGLYEYCKQLGHALLSNKSEDEKITYYVPSRLKGLFGEEHAYIINSKLHRLIMPPFSHLDVWHTTFQSTHYRPSNKNTGHVLTIHDLNYIHEKRAPEKTASFLKKVQRNIDRADHIVTISQFVLEDVKRHLDLRNKPASVIYNGITLETFPDFDAPEYRPQRPFIFNIGSIDAKKNAHVLTPLLQHNDYELVIAGPIFDEEYKKKILSTAEQYGVADRVKILGSISGKSKYWYFRHCAAFAFPSLAEGFGIPVVEAMSQGKPCFLSDRTSLPEVGGPLCYYFHEFTATVMQQTFAEGMAHFNKTNPGEAMKAHAASLNVDNAANNYLQIYRSLY</sequence>
<gene>
    <name evidence="4" type="ORF">FEF09_03900</name>
</gene>
<dbReference type="InterPro" id="IPR028098">
    <property type="entry name" value="Glyco_trans_4-like_N"/>
</dbReference>
<protein>
    <submittedName>
        <fullName evidence="4">Glycosyltransferase family 4 protein</fullName>
    </submittedName>
</protein>
<dbReference type="PANTHER" id="PTHR46401">
    <property type="entry name" value="GLYCOSYLTRANSFERASE WBBK-RELATED"/>
    <property type="match status" value="1"/>
</dbReference>
<dbReference type="AlphaFoldDB" id="A0A5C6LY50"/>
<dbReference type="EMBL" id="VOHS01000003">
    <property type="protein sequence ID" value="TWW01714.1"/>
    <property type="molecule type" value="Genomic_DNA"/>
</dbReference>
<dbReference type="Gene3D" id="3.40.50.2000">
    <property type="entry name" value="Glycogen Phosphorylase B"/>
    <property type="match status" value="2"/>
</dbReference>
<organism evidence="4 5">
    <name type="scientific">Chitinophaga pinensis</name>
    <dbReference type="NCBI Taxonomy" id="79329"/>
    <lineage>
        <taxon>Bacteria</taxon>
        <taxon>Pseudomonadati</taxon>
        <taxon>Bacteroidota</taxon>
        <taxon>Chitinophagia</taxon>
        <taxon>Chitinophagales</taxon>
        <taxon>Chitinophagaceae</taxon>
        <taxon>Chitinophaga</taxon>
    </lineage>
</organism>
<evidence type="ECO:0000313" key="4">
    <source>
        <dbReference type="EMBL" id="TWW01714.1"/>
    </source>
</evidence>
<accession>A0A5C6LY50</accession>
<keyword evidence="5" id="KW-1185">Reference proteome</keyword>
<evidence type="ECO:0000313" key="5">
    <source>
        <dbReference type="Proteomes" id="UP000318815"/>
    </source>
</evidence>
<dbReference type="PANTHER" id="PTHR46401:SF2">
    <property type="entry name" value="GLYCOSYLTRANSFERASE WBBK-RELATED"/>
    <property type="match status" value="1"/>
</dbReference>
<dbReference type="Proteomes" id="UP000318815">
    <property type="component" value="Unassembled WGS sequence"/>
</dbReference>
<dbReference type="GO" id="GO:0016757">
    <property type="term" value="F:glycosyltransferase activity"/>
    <property type="evidence" value="ECO:0007669"/>
    <property type="project" value="InterPro"/>
</dbReference>
<dbReference type="GO" id="GO:0009103">
    <property type="term" value="P:lipopolysaccharide biosynthetic process"/>
    <property type="evidence" value="ECO:0007669"/>
    <property type="project" value="TreeGrafter"/>
</dbReference>
<evidence type="ECO:0000256" key="1">
    <source>
        <dbReference type="ARBA" id="ARBA00022679"/>
    </source>
</evidence>
<comment type="caution">
    <text evidence="4">The sequence shown here is derived from an EMBL/GenBank/DDBJ whole genome shotgun (WGS) entry which is preliminary data.</text>
</comment>
<dbReference type="OrthoDB" id="9801609at2"/>
<evidence type="ECO:0000259" key="2">
    <source>
        <dbReference type="Pfam" id="PF00534"/>
    </source>
</evidence>
<dbReference type="RefSeq" id="WP_146303893.1">
    <property type="nucleotide sequence ID" value="NZ_VOHS01000003.1"/>
</dbReference>